<dbReference type="CDD" id="cd06978">
    <property type="entry name" value="cupin_EctC"/>
    <property type="match status" value="1"/>
</dbReference>
<dbReference type="Gene3D" id="2.60.120.10">
    <property type="entry name" value="Jelly Rolls"/>
    <property type="match status" value="1"/>
</dbReference>
<comment type="pathway">
    <text evidence="1 8">Amine and polyamine biosynthesis; ectoine biosynthesis; L-ectoine from L-aspartate 4-semialdehyde: step 3/3.</text>
</comment>
<evidence type="ECO:0000256" key="5">
    <source>
        <dbReference type="ARBA" id="ARBA00023239"/>
    </source>
</evidence>
<evidence type="ECO:0000313" key="9">
    <source>
        <dbReference type="EMBL" id="MCV6822957.1"/>
    </source>
</evidence>
<dbReference type="RefSeq" id="WP_263951785.1">
    <property type="nucleotide sequence ID" value="NZ_JAOYFC010000001.1"/>
</dbReference>
<accession>A0AAE3LP41</accession>
<dbReference type="PANTHER" id="PTHR39289:SF1">
    <property type="entry name" value="L-ECTOINE SYNTHASE"/>
    <property type="match status" value="1"/>
</dbReference>
<protein>
    <recommendedName>
        <fullName evidence="4 8">L-ectoine synthase</fullName>
        <ecNumber evidence="3 8">4.2.1.108</ecNumber>
    </recommendedName>
    <alternativeName>
        <fullName evidence="6 8">N-acetyldiaminobutyrate dehydratase</fullName>
    </alternativeName>
</protein>
<evidence type="ECO:0000256" key="8">
    <source>
        <dbReference type="HAMAP-Rule" id="MF_01255"/>
    </source>
</evidence>
<dbReference type="SUPFAM" id="SSF51182">
    <property type="entry name" value="RmlC-like cupins"/>
    <property type="match status" value="1"/>
</dbReference>
<reference evidence="9" key="1">
    <citation type="submission" date="2022-10" db="EMBL/GenBank/DDBJ databases">
        <authorList>
            <person name="Yue Y."/>
        </authorList>
    </citation>
    <scope>NUCLEOTIDE SEQUENCE</scope>
    <source>
        <strain evidence="9">Z654</strain>
    </source>
</reference>
<comment type="catalytic activity">
    <reaction evidence="7 8">
        <text>(2S)-4-acetamido-2-aminobutanoate = L-ectoine + H2O</text>
        <dbReference type="Rhea" id="RHEA:17281"/>
        <dbReference type="ChEBI" id="CHEBI:15377"/>
        <dbReference type="ChEBI" id="CHEBI:58515"/>
        <dbReference type="ChEBI" id="CHEBI:58929"/>
        <dbReference type="EC" id="4.2.1.108"/>
    </reaction>
</comment>
<comment type="function">
    <text evidence="8">Catalyzes the circularization of gamma-N-acetyl-alpha,gamma-diaminobutyric acid (ADABA) to ectoine (1,4,5,6-tetrahydro-2-methyl-4-pyrimidine carboxylic acid), which is an excellent osmoprotectant.</text>
</comment>
<dbReference type="InterPro" id="IPR011051">
    <property type="entry name" value="RmlC_Cupin_sf"/>
</dbReference>
<dbReference type="HAMAP" id="MF_01255">
    <property type="entry name" value="Ectoine_synth"/>
    <property type="match status" value="1"/>
</dbReference>
<evidence type="ECO:0000256" key="6">
    <source>
        <dbReference type="ARBA" id="ARBA00033271"/>
    </source>
</evidence>
<dbReference type="AlphaFoldDB" id="A0AAE3LP41"/>
<dbReference type="EMBL" id="JAOYFC010000001">
    <property type="protein sequence ID" value="MCV6822957.1"/>
    <property type="molecule type" value="Genomic_DNA"/>
</dbReference>
<gene>
    <name evidence="8" type="primary">ectC</name>
    <name evidence="9" type="ORF">OH136_00195</name>
</gene>
<dbReference type="GO" id="GO:0019491">
    <property type="term" value="P:ectoine biosynthetic process"/>
    <property type="evidence" value="ECO:0007669"/>
    <property type="project" value="UniProtKB-UniRule"/>
</dbReference>
<evidence type="ECO:0000256" key="2">
    <source>
        <dbReference type="ARBA" id="ARBA00009637"/>
    </source>
</evidence>
<keyword evidence="10" id="KW-1185">Reference proteome</keyword>
<dbReference type="EC" id="4.2.1.108" evidence="3 8"/>
<comment type="caution">
    <text evidence="9">The sequence shown here is derived from an EMBL/GenBank/DDBJ whole genome shotgun (WGS) entry which is preliminary data.</text>
</comment>
<dbReference type="InterPro" id="IPR014710">
    <property type="entry name" value="RmlC-like_jellyroll"/>
</dbReference>
<comment type="similarity">
    <text evidence="2 8">Belongs to the ectoine synthase family.</text>
</comment>
<proteinExistence type="inferred from homology"/>
<dbReference type="GO" id="GO:0033990">
    <property type="term" value="F:ectoine synthase activity"/>
    <property type="evidence" value="ECO:0007669"/>
    <property type="project" value="UniProtKB-EC"/>
</dbReference>
<evidence type="ECO:0000256" key="4">
    <source>
        <dbReference type="ARBA" id="ARBA00019707"/>
    </source>
</evidence>
<dbReference type="Proteomes" id="UP001208041">
    <property type="component" value="Unassembled WGS sequence"/>
</dbReference>
<dbReference type="Pfam" id="PF06339">
    <property type="entry name" value="Ectoine_synth"/>
    <property type="match status" value="1"/>
</dbReference>
<evidence type="ECO:0000256" key="7">
    <source>
        <dbReference type="ARBA" id="ARBA00048714"/>
    </source>
</evidence>
<keyword evidence="5 8" id="KW-0456">Lyase</keyword>
<evidence type="ECO:0000313" key="10">
    <source>
        <dbReference type="Proteomes" id="UP001208041"/>
    </source>
</evidence>
<evidence type="ECO:0000256" key="3">
    <source>
        <dbReference type="ARBA" id="ARBA00013192"/>
    </source>
</evidence>
<name>A0AAE3LP41_9RHOB</name>
<dbReference type="NCBIfam" id="NF009806">
    <property type="entry name" value="PRK13290.1"/>
    <property type="match status" value="1"/>
</dbReference>
<evidence type="ECO:0000256" key="1">
    <source>
        <dbReference type="ARBA" id="ARBA00005181"/>
    </source>
</evidence>
<organism evidence="9 10">
    <name type="scientific">Halocynthiibacter halioticoli</name>
    <dbReference type="NCBI Taxonomy" id="2986804"/>
    <lineage>
        <taxon>Bacteria</taxon>
        <taxon>Pseudomonadati</taxon>
        <taxon>Pseudomonadota</taxon>
        <taxon>Alphaproteobacteria</taxon>
        <taxon>Rhodobacterales</taxon>
        <taxon>Paracoccaceae</taxon>
        <taxon>Halocynthiibacter</taxon>
    </lineage>
</organism>
<sequence>MIVRDLNKIIEANGERVVSDAKWRSVRMLLADDGMGFSFHITYLEAGSEHTFEYKNHFESVFCMKGSGSITDIATGETHEIKQGVMYALNKHDRHILRADEELVMACCFNPPVTGKEVHREDGSYAAAEDLETA</sequence>
<dbReference type="InterPro" id="IPR010462">
    <property type="entry name" value="Ectoine_synth"/>
</dbReference>
<dbReference type="PANTHER" id="PTHR39289">
    <property type="match status" value="1"/>
</dbReference>